<accession>A0A2L0EVN7</accession>
<evidence type="ECO:0000256" key="3">
    <source>
        <dbReference type="ARBA" id="ARBA00022777"/>
    </source>
</evidence>
<dbReference type="SUPFAM" id="SSF56112">
    <property type="entry name" value="Protein kinase-like (PK-like)"/>
    <property type="match status" value="1"/>
</dbReference>
<dbReference type="InterPro" id="IPR008271">
    <property type="entry name" value="Ser/Thr_kinase_AS"/>
</dbReference>
<dbReference type="OrthoDB" id="9801841at2"/>
<dbReference type="EC" id="2.7.11.1" evidence="8"/>
<dbReference type="PANTHER" id="PTHR43289:SF6">
    <property type="entry name" value="SERINE_THREONINE-PROTEIN KINASE NEKL-3"/>
    <property type="match status" value="1"/>
</dbReference>
<name>A0A2L0EVN7_SORCE</name>
<evidence type="ECO:0000259" key="7">
    <source>
        <dbReference type="PROSITE" id="PS50011"/>
    </source>
</evidence>
<dbReference type="InterPro" id="IPR011009">
    <property type="entry name" value="Kinase-like_dom_sf"/>
</dbReference>
<evidence type="ECO:0000313" key="8">
    <source>
        <dbReference type="EMBL" id="AUX43371.1"/>
    </source>
</evidence>
<sequence length="578" mass="58981">MIGEILGGNYRLLRLLGQGGMGSVYEAERLDGGERVAIKCIDTGALHRGSNGVVRFQREARATGTIDTEHIVRVLDAQTDPATRAPYLVMELLEGEDLQQLLTRVGALDPDAALRVAAQICLGLQKAHEARVIHRDIKPANIFLARRGGGEILVKLLDFGIAKIKPDPSQGGHITTGLTRSGGLLGSPLYMSPEQARGLKDVDVHTDIWSLGVVLYRALAGKAPHEEIDAFGELIMAICTEVPRPLQEVAPWVQPEVAAVVHGALRLDAGARFASAAAMLDALRALLPGGVDLREELLVPVGESTRATIAPKLATASSASDPGRRIVRVAAGAQQVEGNETTAEAPPSDPDRLAESVAAAGGTATTGPTAVAMSTRERGLAAPEARGAGERPSRGRLGAPAIAAVAGTLGLGAVGLYAMSAPRETAQAIAPAASASSAAIAPAVSAASAAAPPASATSELAGVPAVRRVKVAVMPGDVSVEVDGWPARVEGGEVEIVGALGSAHRVRIFNGKSELTGVVHVTAAGASPPRLALAAATAGPASKPAAKAPAPPKPKPKAPAPPPARTAAGDPLVPESFN</sequence>
<dbReference type="Proteomes" id="UP000238348">
    <property type="component" value="Chromosome"/>
</dbReference>
<dbReference type="SMART" id="SM00220">
    <property type="entry name" value="S_TKc"/>
    <property type="match status" value="1"/>
</dbReference>
<dbReference type="GO" id="GO:0005524">
    <property type="term" value="F:ATP binding"/>
    <property type="evidence" value="ECO:0007669"/>
    <property type="project" value="UniProtKB-UniRule"/>
</dbReference>
<evidence type="ECO:0000313" key="9">
    <source>
        <dbReference type="Proteomes" id="UP000238348"/>
    </source>
</evidence>
<evidence type="ECO:0000256" key="1">
    <source>
        <dbReference type="ARBA" id="ARBA00022679"/>
    </source>
</evidence>
<dbReference type="Gene3D" id="3.30.200.20">
    <property type="entry name" value="Phosphorylase Kinase, domain 1"/>
    <property type="match status" value="1"/>
</dbReference>
<organism evidence="8 9">
    <name type="scientific">Sorangium cellulosum</name>
    <name type="common">Polyangium cellulosum</name>
    <dbReference type="NCBI Taxonomy" id="56"/>
    <lineage>
        <taxon>Bacteria</taxon>
        <taxon>Pseudomonadati</taxon>
        <taxon>Myxococcota</taxon>
        <taxon>Polyangia</taxon>
        <taxon>Polyangiales</taxon>
        <taxon>Polyangiaceae</taxon>
        <taxon>Sorangium</taxon>
    </lineage>
</organism>
<dbReference type="PROSITE" id="PS00107">
    <property type="entry name" value="PROTEIN_KINASE_ATP"/>
    <property type="match status" value="1"/>
</dbReference>
<keyword evidence="4 5" id="KW-0067">ATP-binding</keyword>
<evidence type="ECO:0000256" key="2">
    <source>
        <dbReference type="ARBA" id="ARBA00022741"/>
    </source>
</evidence>
<dbReference type="PROSITE" id="PS50011">
    <property type="entry name" value="PROTEIN_KINASE_DOM"/>
    <property type="match status" value="1"/>
</dbReference>
<dbReference type="RefSeq" id="WP_104982057.1">
    <property type="nucleotide sequence ID" value="NZ_CP012673.1"/>
</dbReference>
<gene>
    <name evidence="8" type="ORF">SOCE26_048190</name>
</gene>
<dbReference type="AlphaFoldDB" id="A0A2L0EVN7"/>
<dbReference type="Pfam" id="PF00069">
    <property type="entry name" value="Pkinase"/>
    <property type="match status" value="1"/>
</dbReference>
<dbReference type="InterPro" id="IPR000719">
    <property type="entry name" value="Prot_kinase_dom"/>
</dbReference>
<dbReference type="PROSITE" id="PS00108">
    <property type="entry name" value="PROTEIN_KINASE_ST"/>
    <property type="match status" value="1"/>
</dbReference>
<evidence type="ECO:0000256" key="6">
    <source>
        <dbReference type="SAM" id="MobiDB-lite"/>
    </source>
</evidence>
<feature type="compositionally biased region" description="Pro residues" evidence="6">
    <location>
        <begin position="549"/>
        <end position="564"/>
    </location>
</feature>
<protein>
    <submittedName>
        <fullName evidence="8">Protein kinase</fullName>
        <ecNumber evidence="8">2.7.11.1</ecNumber>
    </submittedName>
</protein>
<keyword evidence="2 5" id="KW-0547">Nucleotide-binding</keyword>
<feature type="binding site" evidence="5">
    <location>
        <position position="39"/>
    </location>
    <ligand>
        <name>ATP</name>
        <dbReference type="ChEBI" id="CHEBI:30616"/>
    </ligand>
</feature>
<dbReference type="Gene3D" id="1.10.510.10">
    <property type="entry name" value="Transferase(Phosphotransferase) domain 1"/>
    <property type="match status" value="1"/>
</dbReference>
<proteinExistence type="predicted"/>
<reference evidence="8 9" key="1">
    <citation type="submission" date="2015-09" db="EMBL/GenBank/DDBJ databases">
        <title>Sorangium comparison.</title>
        <authorList>
            <person name="Zaburannyi N."/>
            <person name="Bunk B."/>
            <person name="Overmann J."/>
            <person name="Mueller R."/>
        </authorList>
    </citation>
    <scope>NUCLEOTIDE SEQUENCE [LARGE SCALE GENOMIC DNA]</scope>
    <source>
        <strain evidence="8 9">So ce26</strain>
    </source>
</reference>
<feature type="domain" description="Protein kinase" evidence="7">
    <location>
        <begin position="10"/>
        <end position="287"/>
    </location>
</feature>
<feature type="region of interest" description="Disordered" evidence="6">
    <location>
        <begin position="376"/>
        <end position="395"/>
    </location>
</feature>
<keyword evidence="3 8" id="KW-0418">Kinase</keyword>
<dbReference type="CDD" id="cd14014">
    <property type="entry name" value="STKc_PknB_like"/>
    <property type="match status" value="1"/>
</dbReference>
<evidence type="ECO:0000256" key="4">
    <source>
        <dbReference type="ARBA" id="ARBA00022840"/>
    </source>
</evidence>
<feature type="compositionally biased region" description="Low complexity" evidence="6">
    <location>
        <begin position="534"/>
        <end position="548"/>
    </location>
</feature>
<dbReference type="InterPro" id="IPR017441">
    <property type="entry name" value="Protein_kinase_ATP_BS"/>
</dbReference>
<keyword evidence="1 8" id="KW-0808">Transferase</keyword>
<dbReference type="EMBL" id="CP012673">
    <property type="protein sequence ID" value="AUX43371.1"/>
    <property type="molecule type" value="Genomic_DNA"/>
</dbReference>
<dbReference type="GO" id="GO:0004674">
    <property type="term" value="F:protein serine/threonine kinase activity"/>
    <property type="evidence" value="ECO:0007669"/>
    <property type="project" value="UniProtKB-EC"/>
</dbReference>
<dbReference type="PANTHER" id="PTHR43289">
    <property type="entry name" value="MITOGEN-ACTIVATED PROTEIN KINASE KINASE KINASE 20-RELATED"/>
    <property type="match status" value="1"/>
</dbReference>
<evidence type="ECO:0000256" key="5">
    <source>
        <dbReference type="PROSITE-ProRule" id="PRU10141"/>
    </source>
</evidence>
<feature type="region of interest" description="Disordered" evidence="6">
    <location>
        <begin position="534"/>
        <end position="578"/>
    </location>
</feature>